<dbReference type="PROSITE" id="PS50088">
    <property type="entry name" value="ANK_REPEAT"/>
    <property type="match status" value="4"/>
</dbReference>
<feature type="repeat" description="ANK" evidence="3">
    <location>
        <begin position="117"/>
        <end position="149"/>
    </location>
</feature>
<keyword evidence="2 3" id="KW-0040">ANK repeat</keyword>
<dbReference type="PANTHER" id="PTHR24166:SF48">
    <property type="entry name" value="PROTEIN VAPYRIN"/>
    <property type="match status" value="1"/>
</dbReference>
<dbReference type="PANTHER" id="PTHR24166">
    <property type="entry name" value="ROLLING PEBBLES, ISOFORM B"/>
    <property type="match status" value="1"/>
</dbReference>
<feature type="coiled-coil region" evidence="4">
    <location>
        <begin position="613"/>
        <end position="640"/>
    </location>
</feature>
<evidence type="ECO:0000256" key="3">
    <source>
        <dbReference type="PROSITE-ProRule" id="PRU00023"/>
    </source>
</evidence>
<feature type="repeat" description="ANK" evidence="3">
    <location>
        <begin position="150"/>
        <end position="182"/>
    </location>
</feature>
<evidence type="ECO:0000313" key="6">
    <source>
        <dbReference type="RefSeq" id="XP_028251874.1"/>
    </source>
</evidence>
<name>A0A6P7HTD5_9TELE</name>
<reference evidence="5" key="1">
    <citation type="submission" date="2024-06" db="UniProtKB">
        <authorList>
            <consortium name="RefSeq"/>
        </authorList>
    </citation>
    <scope>NUCLEOTIDE SEQUENCE [LARGE SCALE GENOMIC DNA]</scope>
</reference>
<dbReference type="SUPFAM" id="SSF48403">
    <property type="entry name" value="Ankyrin repeat"/>
    <property type="match status" value="1"/>
</dbReference>
<feature type="repeat" description="ANK" evidence="3">
    <location>
        <begin position="84"/>
        <end position="116"/>
    </location>
</feature>
<dbReference type="InterPro" id="IPR002110">
    <property type="entry name" value="Ankyrin_rpt"/>
</dbReference>
<gene>
    <name evidence="6" type="primary">ankrd6a</name>
</gene>
<reference evidence="6" key="2">
    <citation type="submission" date="2025-08" db="UniProtKB">
        <authorList>
            <consortium name="RefSeq"/>
        </authorList>
    </citation>
    <scope>IDENTIFICATION</scope>
</reference>
<dbReference type="Gene3D" id="1.25.40.20">
    <property type="entry name" value="Ankyrin repeat-containing domain"/>
    <property type="match status" value="3"/>
</dbReference>
<dbReference type="InterPro" id="IPR050889">
    <property type="entry name" value="Dendritic_Spine_Reg/Scaffold"/>
</dbReference>
<dbReference type="Proteomes" id="UP000515145">
    <property type="component" value="Chromosome 22"/>
</dbReference>
<dbReference type="Pfam" id="PF00023">
    <property type="entry name" value="Ank"/>
    <property type="match status" value="1"/>
</dbReference>
<dbReference type="AlphaFoldDB" id="A0A6P7HTD5"/>
<accession>A0A6P7HTD5</accession>
<dbReference type="PROSITE" id="PS50297">
    <property type="entry name" value="ANK_REP_REGION"/>
    <property type="match status" value="4"/>
</dbReference>
<evidence type="ECO:0000256" key="1">
    <source>
        <dbReference type="ARBA" id="ARBA00022737"/>
    </source>
</evidence>
<feature type="repeat" description="ANK" evidence="3">
    <location>
        <begin position="51"/>
        <end position="83"/>
    </location>
</feature>
<evidence type="ECO:0000256" key="2">
    <source>
        <dbReference type="ARBA" id="ARBA00023043"/>
    </source>
</evidence>
<dbReference type="OrthoDB" id="424503at2759"/>
<protein>
    <submittedName>
        <fullName evidence="6">Ankyrin repeat domain-containing protein 6</fullName>
    </submittedName>
</protein>
<proteinExistence type="predicted"/>
<keyword evidence="5" id="KW-1185">Reference proteome</keyword>
<evidence type="ECO:0000313" key="5">
    <source>
        <dbReference type="Proteomes" id="UP000515145"/>
    </source>
</evidence>
<keyword evidence="4" id="KW-0175">Coiled coil</keyword>
<dbReference type="InParanoid" id="A0A6P7HTD5"/>
<dbReference type="InterPro" id="IPR036770">
    <property type="entry name" value="Ankyrin_rpt-contain_sf"/>
</dbReference>
<dbReference type="GeneID" id="114427864"/>
<dbReference type="SMART" id="SM00248">
    <property type="entry name" value="ANK"/>
    <property type="match status" value="6"/>
</dbReference>
<organism evidence="5 6">
    <name type="scientific">Parambassis ranga</name>
    <name type="common">Indian glassy fish</name>
    <dbReference type="NCBI Taxonomy" id="210632"/>
    <lineage>
        <taxon>Eukaryota</taxon>
        <taxon>Metazoa</taxon>
        <taxon>Chordata</taxon>
        <taxon>Craniata</taxon>
        <taxon>Vertebrata</taxon>
        <taxon>Euteleostomi</taxon>
        <taxon>Actinopterygii</taxon>
        <taxon>Neopterygii</taxon>
        <taxon>Teleostei</taxon>
        <taxon>Neoteleostei</taxon>
        <taxon>Acanthomorphata</taxon>
        <taxon>Ovalentaria</taxon>
        <taxon>Ambassidae</taxon>
        <taxon>Parambassis</taxon>
    </lineage>
</organism>
<sequence length="645" mass="71802">MSHETLVHVPPSLCQGSGHQTALHRSAMVGNSEATAALIQGGCALDLQSRDGNTALHEASWHGFSQCIKLLVRAGANVHIRNKAGNTALHLACQNAHAQTARLLLIGGSIPDAKNNMGDTCLHVAARYNNLALVKILLGSFCSVTERNKRGDTALHVTAALNHKKCVQLLLEAGTDGMVRNNEGKTALDKARDNNHKEVALLLARAPKVHRFLRGRTIRKPRTQSVTRAETLQNNDNGSVMGGTPGSGQRERTLVKVLNENDLTKCRSEFHREKDLLCGDDGNRSTQGGKTYQLYTLYRDKEGNIRQAPAGSCHCKPLLKKLEGQLKATQGEMRLHILNIHEQVDSRLVKMDRRNRHQIKVLDMLNQERAAAERKNIIYKMEQEAAKGREETLTSQAALRHELKRWCTSQLKDMDVHMPAEPQYYKLQPSPSVEQSVAEADLESLPLLSVLSGDSSTSLATYVNILPFKPNNSAENSQLEQIGSRTYFEMKMNTSPDNYENTALCPLPAKPSSGFMLGSADPPWQHPGVQDNAIAAVVPLCGEGFSSSSQSRIHTDSTTTLEFFIDRPSEPTFSQERKNLHAIEVTQRFFETVSTQLEHWCERKILEVEQQTELRAQQDRKELLQRITMLEEEIQRLTTNENAES</sequence>
<keyword evidence="1" id="KW-0677">Repeat</keyword>
<dbReference type="Pfam" id="PF12796">
    <property type="entry name" value="Ank_2"/>
    <property type="match status" value="1"/>
</dbReference>
<dbReference type="CTD" id="100330565"/>
<dbReference type="RefSeq" id="XP_028251874.1">
    <property type="nucleotide sequence ID" value="XM_028396073.1"/>
</dbReference>
<evidence type="ECO:0000256" key="4">
    <source>
        <dbReference type="SAM" id="Coils"/>
    </source>
</evidence>